<keyword evidence="5" id="KW-0479">Metal-binding</keyword>
<dbReference type="InterPro" id="IPR002646">
    <property type="entry name" value="PolA_pol_head_dom"/>
</dbReference>
<dbReference type="Pfam" id="PF12627">
    <property type="entry name" value="PolyA_pol_RNAbd"/>
    <property type="match status" value="1"/>
</dbReference>
<evidence type="ECO:0000259" key="10">
    <source>
        <dbReference type="Pfam" id="PF12627"/>
    </source>
</evidence>
<evidence type="ECO:0000313" key="11">
    <source>
        <dbReference type="EMBL" id="MCE7027022.1"/>
    </source>
</evidence>
<evidence type="ECO:0000313" key="12">
    <source>
        <dbReference type="Proteomes" id="UP001139035"/>
    </source>
</evidence>
<evidence type="ECO:0000256" key="4">
    <source>
        <dbReference type="ARBA" id="ARBA00022695"/>
    </source>
</evidence>
<keyword evidence="3" id="KW-0819">tRNA processing</keyword>
<evidence type="ECO:0000256" key="6">
    <source>
        <dbReference type="ARBA" id="ARBA00022741"/>
    </source>
</evidence>
<evidence type="ECO:0000259" key="9">
    <source>
        <dbReference type="Pfam" id="PF01743"/>
    </source>
</evidence>
<name>A0A9X1NWU4_9HYPH</name>
<dbReference type="GO" id="GO:0016779">
    <property type="term" value="F:nucleotidyltransferase activity"/>
    <property type="evidence" value="ECO:0007669"/>
    <property type="project" value="UniProtKB-KW"/>
</dbReference>
<dbReference type="GO" id="GO:0008033">
    <property type="term" value="P:tRNA processing"/>
    <property type="evidence" value="ECO:0007669"/>
    <property type="project" value="UniProtKB-KW"/>
</dbReference>
<dbReference type="Proteomes" id="UP001139035">
    <property type="component" value="Unassembled WGS sequence"/>
</dbReference>
<keyword evidence="4" id="KW-0548">Nucleotidyltransferase</keyword>
<dbReference type="AlphaFoldDB" id="A0A9X1NWU4"/>
<dbReference type="GO" id="GO:0000166">
    <property type="term" value="F:nucleotide binding"/>
    <property type="evidence" value="ECO:0007669"/>
    <property type="project" value="UniProtKB-KW"/>
</dbReference>
<dbReference type="PANTHER" id="PTHR46173">
    <property type="entry name" value="CCA TRNA NUCLEOTIDYLTRANSFERASE 1, MITOCHONDRIAL"/>
    <property type="match status" value="1"/>
</dbReference>
<sequence length="421" mass="46674">MTRISAEWLKDERLQALLAVLSDEGEEARVVGGAVRNTLMERPVTDIDIATTTLPDETIRRAEAIGLKTVPTGIDHGTVTVVADGRPYEVTTLRRDIETDGRHAVVSFGRDWQADAERRDFTINALYVDASGEVLDLVGGIADIERGVLRFIGDAEQRIREDGLRILRFFRFFAWYGRGRPDADGLRAATRLKDALKRLSAERLWNEARKLLAAPDPSRALLWMRQTGVLTIVLPESERWGIDTIHPLVAVEAGRGWKADPLLRLMAIVPPDPERLDELARRLKLANQERDRLLAFAREPSPAPDESDTALRSRIYFGDRQAIEDKLRLALAVWQGKVGQDASALETVAKLSARLAVADGFETPEFPLNGGDLKAKGFKPGPELGQEIDRLKRLWAEGGFKLGRQQLLDRAGGQASAQGEG</sequence>
<dbReference type="Gene3D" id="3.30.460.10">
    <property type="entry name" value="Beta Polymerase, domain 2"/>
    <property type="match status" value="1"/>
</dbReference>
<dbReference type="InterPro" id="IPR043519">
    <property type="entry name" value="NT_sf"/>
</dbReference>
<proteinExistence type="inferred from homology"/>
<dbReference type="InterPro" id="IPR050264">
    <property type="entry name" value="Bact_CCA-adding_enz_type3_sf"/>
</dbReference>
<protein>
    <submittedName>
        <fullName evidence="11">CCA tRNA nucleotidyltransferase</fullName>
    </submittedName>
</protein>
<evidence type="ECO:0000256" key="3">
    <source>
        <dbReference type="ARBA" id="ARBA00022694"/>
    </source>
</evidence>
<keyword evidence="8" id="KW-0694">RNA-binding</keyword>
<dbReference type="GO" id="GO:0046872">
    <property type="term" value="F:metal ion binding"/>
    <property type="evidence" value="ECO:0007669"/>
    <property type="project" value="UniProtKB-KW"/>
</dbReference>
<dbReference type="PANTHER" id="PTHR46173:SF1">
    <property type="entry name" value="CCA TRNA NUCLEOTIDYLTRANSFERASE 1, MITOCHONDRIAL"/>
    <property type="match status" value="1"/>
</dbReference>
<comment type="similarity">
    <text evidence="8">Belongs to the tRNA nucleotidyltransferase/poly(A) polymerase family.</text>
</comment>
<dbReference type="SUPFAM" id="SSF81891">
    <property type="entry name" value="Poly A polymerase C-terminal region-like"/>
    <property type="match status" value="1"/>
</dbReference>
<keyword evidence="12" id="KW-1185">Reference proteome</keyword>
<evidence type="ECO:0000256" key="8">
    <source>
        <dbReference type="RuleBase" id="RU003953"/>
    </source>
</evidence>
<dbReference type="GO" id="GO:0000049">
    <property type="term" value="F:tRNA binding"/>
    <property type="evidence" value="ECO:0007669"/>
    <property type="project" value="TreeGrafter"/>
</dbReference>
<gene>
    <name evidence="11" type="ORF">LZD57_03380</name>
</gene>
<evidence type="ECO:0000256" key="2">
    <source>
        <dbReference type="ARBA" id="ARBA00022679"/>
    </source>
</evidence>
<reference evidence="11" key="1">
    <citation type="submission" date="2022-01" db="EMBL/GenBank/DDBJ databases">
        <title>Jiella avicenniae sp. nov., a novel endophytic bacterium isolated from bark of Avicennia marina.</title>
        <authorList>
            <person name="Tuo L."/>
        </authorList>
    </citation>
    <scope>NUCLEOTIDE SEQUENCE</scope>
    <source>
        <strain evidence="11">CBK1P-4</strain>
    </source>
</reference>
<dbReference type="Pfam" id="PF01743">
    <property type="entry name" value="PolyA_pol"/>
    <property type="match status" value="1"/>
</dbReference>
<keyword evidence="2 8" id="KW-0808">Transferase</keyword>
<feature type="domain" description="tRNA nucleotidyltransferase/poly(A) polymerase RNA and SrmB- binding" evidence="10">
    <location>
        <begin position="187"/>
        <end position="237"/>
    </location>
</feature>
<comment type="caution">
    <text evidence="11">The sequence shown here is derived from an EMBL/GenBank/DDBJ whole genome shotgun (WGS) entry which is preliminary data.</text>
</comment>
<dbReference type="RefSeq" id="WP_233717711.1">
    <property type="nucleotide sequence ID" value="NZ_JAJUWU010000003.1"/>
</dbReference>
<dbReference type="EMBL" id="JAJUWU010000003">
    <property type="protein sequence ID" value="MCE7027022.1"/>
    <property type="molecule type" value="Genomic_DNA"/>
</dbReference>
<dbReference type="SUPFAM" id="SSF81301">
    <property type="entry name" value="Nucleotidyltransferase"/>
    <property type="match status" value="1"/>
</dbReference>
<evidence type="ECO:0000256" key="1">
    <source>
        <dbReference type="ARBA" id="ARBA00001946"/>
    </source>
</evidence>
<keyword evidence="7" id="KW-0460">Magnesium</keyword>
<feature type="domain" description="Poly A polymerase head" evidence="9">
    <location>
        <begin position="28"/>
        <end position="150"/>
    </location>
</feature>
<organism evidence="11 12">
    <name type="scientific">Jiella avicenniae</name>
    <dbReference type="NCBI Taxonomy" id="2907202"/>
    <lineage>
        <taxon>Bacteria</taxon>
        <taxon>Pseudomonadati</taxon>
        <taxon>Pseudomonadota</taxon>
        <taxon>Alphaproteobacteria</taxon>
        <taxon>Hyphomicrobiales</taxon>
        <taxon>Aurantimonadaceae</taxon>
        <taxon>Jiella</taxon>
    </lineage>
</organism>
<keyword evidence="6" id="KW-0547">Nucleotide-binding</keyword>
<evidence type="ECO:0000256" key="5">
    <source>
        <dbReference type="ARBA" id="ARBA00022723"/>
    </source>
</evidence>
<dbReference type="CDD" id="cd05398">
    <property type="entry name" value="NT_ClassII-CCAase"/>
    <property type="match status" value="1"/>
</dbReference>
<dbReference type="Gene3D" id="1.10.3090.10">
    <property type="entry name" value="cca-adding enzyme, domain 2"/>
    <property type="match status" value="1"/>
</dbReference>
<accession>A0A9X1NWU4</accession>
<evidence type="ECO:0000256" key="7">
    <source>
        <dbReference type="ARBA" id="ARBA00022842"/>
    </source>
</evidence>
<dbReference type="InterPro" id="IPR032828">
    <property type="entry name" value="PolyA_RNA-bd"/>
</dbReference>
<comment type="cofactor">
    <cofactor evidence="1">
        <name>Mg(2+)</name>
        <dbReference type="ChEBI" id="CHEBI:18420"/>
    </cofactor>
</comment>